<dbReference type="Pfam" id="PF06995">
    <property type="entry name" value="Phage_P2_GpU"/>
    <property type="match status" value="1"/>
</dbReference>
<proteinExistence type="predicted"/>
<protein>
    <recommendedName>
        <fullName evidence="3">Phage protein U</fullName>
    </recommendedName>
</protein>
<keyword evidence="2" id="KW-1185">Reference proteome</keyword>
<comment type="caution">
    <text evidence="1">The sequence shown here is derived from an EMBL/GenBank/DDBJ whole genome shotgun (WGS) entry which is preliminary data.</text>
</comment>
<evidence type="ECO:0000313" key="1">
    <source>
        <dbReference type="EMBL" id="NOU49969.1"/>
    </source>
</evidence>
<gene>
    <name evidence="1" type="ORF">HG263_05390</name>
</gene>
<evidence type="ECO:0008006" key="3">
    <source>
        <dbReference type="Google" id="ProtNLM"/>
    </source>
</evidence>
<accession>A0A849V8S7</accession>
<name>A0A849V8S7_9GAMM</name>
<organism evidence="1 2">
    <name type="scientific">Pseudoalteromonas caenipelagi</name>
    <dbReference type="NCBI Taxonomy" id="2726988"/>
    <lineage>
        <taxon>Bacteria</taxon>
        <taxon>Pseudomonadati</taxon>
        <taxon>Pseudomonadota</taxon>
        <taxon>Gammaproteobacteria</taxon>
        <taxon>Alteromonadales</taxon>
        <taxon>Pseudoalteromonadaceae</taxon>
        <taxon>Pseudoalteromonas</taxon>
    </lineage>
</organism>
<dbReference type="Proteomes" id="UP000586305">
    <property type="component" value="Unassembled WGS sequence"/>
</dbReference>
<sequence length="124" mass="13869">MIWGSWGAIIFETTSSPDKLTSTQQYRLVAHALINRYPSHEFMGEDEHSTIMSWTLNSRYCDPDSIYGQLSDAASIGTYAPLVIGGKQVGQFAIREIKKDLLNTSPEGHTRVIKLTVNLVEVRP</sequence>
<reference evidence="1 2" key="1">
    <citation type="submission" date="2020-04" db="EMBL/GenBank/DDBJ databases">
        <title>Pseudoalteromonas caenipelagi sp. nov., isolated from a tidal flat.</title>
        <authorList>
            <person name="Park S."/>
            <person name="Yoon J.-H."/>
        </authorList>
    </citation>
    <scope>NUCLEOTIDE SEQUENCE [LARGE SCALE GENOMIC DNA]</scope>
    <source>
        <strain evidence="1 2">JBTF-M23</strain>
    </source>
</reference>
<dbReference type="InterPro" id="IPR009734">
    <property type="entry name" value="Myoviridae_GpU"/>
</dbReference>
<evidence type="ECO:0000313" key="2">
    <source>
        <dbReference type="Proteomes" id="UP000586305"/>
    </source>
</evidence>
<dbReference type="EMBL" id="JABBPG010000002">
    <property type="protein sequence ID" value="NOU49969.1"/>
    <property type="molecule type" value="Genomic_DNA"/>
</dbReference>
<dbReference type="AlphaFoldDB" id="A0A849V8S7"/>
<dbReference type="RefSeq" id="WP_171625051.1">
    <property type="nucleotide sequence ID" value="NZ_JABBPG010000002.1"/>
</dbReference>